<feature type="domain" description="Flavin reductase like" evidence="5">
    <location>
        <begin position="20"/>
        <end position="174"/>
    </location>
</feature>
<dbReference type="RefSeq" id="WP_010010545.1">
    <property type="nucleotide sequence ID" value="NZ_AZCN01000038.1"/>
</dbReference>
<dbReference type="SUPFAM" id="SSF50475">
    <property type="entry name" value="FMN-binding split barrel"/>
    <property type="match status" value="1"/>
</dbReference>
<keyword evidence="2" id="KW-0285">Flavoprotein</keyword>
<comment type="cofactor">
    <cofactor evidence="1">
        <name>FMN</name>
        <dbReference type="ChEBI" id="CHEBI:58210"/>
    </cofactor>
</comment>
<dbReference type="InterPro" id="IPR002563">
    <property type="entry name" value="Flavin_Rdtase-like_dom"/>
</dbReference>
<proteinExistence type="inferred from homology"/>
<evidence type="ECO:0000313" key="7">
    <source>
        <dbReference type="Proteomes" id="UP000051181"/>
    </source>
</evidence>
<comment type="similarity">
    <text evidence="4">Belongs to the flavoredoxin family.</text>
</comment>
<name>A0A0R1F206_9LACO</name>
<dbReference type="PANTHER" id="PTHR33798:SF5">
    <property type="entry name" value="FLAVIN REDUCTASE LIKE DOMAIN-CONTAINING PROTEIN"/>
    <property type="match status" value="1"/>
</dbReference>
<evidence type="ECO:0000256" key="4">
    <source>
        <dbReference type="ARBA" id="ARBA00038054"/>
    </source>
</evidence>
<dbReference type="InterPro" id="IPR012349">
    <property type="entry name" value="Split_barrel_FMN-bd"/>
</dbReference>
<accession>A0A0R1F206</accession>
<dbReference type="EMBL" id="AZCN01000038">
    <property type="protein sequence ID" value="KRK15993.1"/>
    <property type="molecule type" value="Genomic_DNA"/>
</dbReference>
<dbReference type="Gene3D" id="2.30.110.10">
    <property type="entry name" value="Electron Transport, Fmn-binding Protein, Chain A"/>
    <property type="match status" value="1"/>
</dbReference>
<dbReference type="PATRIC" id="fig|913848.6.peg.1446"/>
<dbReference type="Proteomes" id="UP000051181">
    <property type="component" value="Unassembled WGS sequence"/>
</dbReference>
<keyword evidence="3" id="KW-0288">FMN</keyword>
<evidence type="ECO:0000313" key="6">
    <source>
        <dbReference type="EMBL" id="KRK15993.1"/>
    </source>
</evidence>
<organism evidence="6 7">
    <name type="scientific">Loigolactobacillus coryniformis subsp. coryniformis KCTC 3167 = DSM 20001</name>
    <dbReference type="NCBI Taxonomy" id="913848"/>
    <lineage>
        <taxon>Bacteria</taxon>
        <taxon>Bacillati</taxon>
        <taxon>Bacillota</taxon>
        <taxon>Bacilli</taxon>
        <taxon>Lactobacillales</taxon>
        <taxon>Lactobacillaceae</taxon>
        <taxon>Loigolactobacillus</taxon>
    </lineage>
</organism>
<dbReference type="Pfam" id="PF01613">
    <property type="entry name" value="Flavin_Reduct"/>
    <property type="match status" value="1"/>
</dbReference>
<dbReference type="GO" id="GO:0016646">
    <property type="term" value="F:oxidoreductase activity, acting on the CH-NH group of donors, NAD or NADP as acceptor"/>
    <property type="evidence" value="ECO:0007669"/>
    <property type="project" value="UniProtKB-ARBA"/>
</dbReference>
<protein>
    <recommendedName>
        <fullName evidence="5">Flavin reductase like domain-containing protein</fullName>
    </recommendedName>
</protein>
<evidence type="ECO:0000259" key="5">
    <source>
        <dbReference type="SMART" id="SM00903"/>
    </source>
</evidence>
<dbReference type="PANTHER" id="PTHR33798">
    <property type="entry name" value="FLAVOPROTEIN OXYGENASE"/>
    <property type="match status" value="1"/>
</dbReference>
<dbReference type="SMART" id="SM00903">
    <property type="entry name" value="Flavin_Reduct"/>
    <property type="match status" value="1"/>
</dbReference>
<evidence type="ECO:0000256" key="1">
    <source>
        <dbReference type="ARBA" id="ARBA00001917"/>
    </source>
</evidence>
<dbReference type="eggNOG" id="COG1853">
    <property type="taxonomic scope" value="Bacteria"/>
</dbReference>
<comment type="caution">
    <text evidence="6">The sequence shown here is derived from an EMBL/GenBank/DDBJ whole genome shotgun (WGS) entry which is preliminary data.</text>
</comment>
<gene>
    <name evidence="6" type="ORF">FD22_GL001407</name>
</gene>
<reference evidence="6 7" key="1">
    <citation type="journal article" date="2015" name="Genome Announc.">
        <title>Expanding the biotechnology potential of lactobacilli through comparative genomics of 213 strains and associated genera.</title>
        <authorList>
            <person name="Sun Z."/>
            <person name="Harris H.M."/>
            <person name="McCann A."/>
            <person name="Guo C."/>
            <person name="Argimon S."/>
            <person name="Zhang W."/>
            <person name="Yang X."/>
            <person name="Jeffery I.B."/>
            <person name="Cooney J.C."/>
            <person name="Kagawa T.F."/>
            <person name="Liu W."/>
            <person name="Song Y."/>
            <person name="Salvetti E."/>
            <person name="Wrobel A."/>
            <person name="Rasinkangas P."/>
            <person name="Parkhill J."/>
            <person name="Rea M.C."/>
            <person name="O'Sullivan O."/>
            <person name="Ritari J."/>
            <person name="Douillard F.P."/>
            <person name="Paul Ross R."/>
            <person name="Yang R."/>
            <person name="Briner A.E."/>
            <person name="Felis G.E."/>
            <person name="de Vos W.M."/>
            <person name="Barrangou R."/>
            <person name="Klaenhammer T.R."/>
            <person name="Caufield P.W."/>
            <person name="Cui Y."/>
            <person name="Zhang H."/>
            <person name="O'Toole P.W."/>
        </authorList>
    </citation>
    <scope>NUCLEOTIDE SEQUENCE [LARGE SCALE GENOMIC DNA]</scope>
    <source>
        <strain evidence="6 7">DSM 20001</strain>
    </source>
</reference>
<dbReference type="GeneID" id="65915716"/>
<evidence type="ECO:0000256" key="3">
    <source>
        <dbReference type="ARBA" id="ARBA00022643"/>
    </source>
</evidence>
<dbReference type="AlphaFoldDB" id="A0A0R1F206"/>
<sequence>MHHFTRQDLSARQQYKFISGSIIPRPIAWVTTLAGAVVNLAPFSFFSSIPGSEPLMTLAIGRKTPQQPKDTAANLLATGEAVVHIVSADLVEQMNATAANLPASESEVVATQLDLVTSHSAAVPGLAAAKIRFESTVYQHLVINDHTGQAMADLFVLRVSDFYFADEVFDATHDYILPAALKPVARLAGAEYAELGPTYQLTRPQ</sequence>
<dbReference type="GO" id="GO:0010181">
    <property type="term" value="F:FMN binding"/>
    <property type="evidence" value="ECO:0007669"/>
    <property type="project" value="InterPro"/>
</dbReference>
<evidence type="ECO:0000256" key="2">
    <source>
        <dbReference type="ARBA" id="ARBA00022630"/>
    </source>
</evidence>